<dbReference type="InterPro" id="IPR000792">
    <property type="entry name" value="Tscrpt_reg_LuxR_C"/>
</dbReference>
<evidence type="ECO:0000256" key="3">
    <source>
        <dbReference type="ARBA" id="ARBA00023125"/>
    </source>
</evidence>
<protein>
    <submittedName>
        <fullName evidence="8">DNA-binding NarL/FixJ family response regulator</fullName>
    </submittedName>
</protein>
<feature type="domain" description="HTH luxR-type" evidence="6">
    <location>
        <begin position="165"/>
        <end position="230"/>
    </location>
</feature>
<dbReference type="CDD" id="cd17535">
    <property type="entry name" value="REC_NarL-like"/>
    <property type="match status" value="1"/>
</dbReference>
<dbReference type="PANTHER" id="PTHR43214">
    <property type="entry name" value="TWO-COMPONENT RESPONSE REGULATOR"/>
    <property type="match status" value="1"/>
</dbReference>
<proteinExistence type="predicted"/>
<dbReference type="InterPro" id="IPR001789">
    <property type="entry name" value="Sig_transdc_resp-reg_receiver"/>
</dbReference>
<sequence>MFKPSILPQIQVALVEDDVFFARALADAIQAAPDMRLQGSAANCRQAFQMLTQPAADVLLVDLGLPDGPGMDIIRAAQRQWPRCMVMVSSVFGDEAHVIQSLEAGATGYLLKDSTPVLMVEEIRNVHAGGSPISPLIARQLLTRFRHAMAGESAPVPLLALPSAPQEEQARLSPRERQVLDYITKGFSYEEIGGLMGVSRNTVLSFVRRIYAKLKVRSQLEAIYEARVQGLLLS</sequence>
<evidence type="ECO:0000256" key="4">
    <source>
        <dbReference type="ARBA" id="ARBA00023163"/>
    </source>
</evidence>
<dbReference type="GO" id="GO:0003677">
    <property type="term" value="F:DNA binding"/>
    <property type="evidence" value="ECO:0007669"/>
    <property type="project" value="UniProtKB-KW"/>
</dbReference>
<dbReference type="SMART" id="SM00421">
    <property type="entry name" value="HTH_LUXR"/>
    <property type="match status" value="1"/>
</dbReference>
<evidence type="ECO:0000256" key="1">
    <source>
        <dbReference type="ARBA" id="ARBA00022553"/>
    </source>
</evidence>
<dbReference type="InterPro" id="IPR016032">
    <property type="entry name" value="Sig_transdc_resp-reg_C-effctor"/>
</dbReference>
<organism evidence="8 9">
    <name type="scientific">Rhodoferax ferrireducens</name>
    <dbReference type="NCBI Taxonomy" id="192843"/>
    <lineage>
        <taxon>Bacteria</taxon>
        <taxon>Pseudomonadati</taxon>
        <taxon>Pseudomonadota</taxon>
        <taxon>Betaproteobacteria</taxon>
        <taxon>Burkholderiales</taxon>
        <taxon>Comamonadaceae</taxon>
        <taxon>Rhodoferax</taxon>
    </lineage>
</organism>
<evidence type="ECO:0000259" key="7">
    <source>
        <dbReference type="PROSITE" id="PS50110"/>
    </source>
</evidence>
<keyword evidence="3 8" id="KW-0238">DNA-binding</keyword>
<evidence type="ECO:0000259" key="6">
    <source>
        <dbReference type="PROSITE" id="PS50043"/>
    </source>
</evidence>
<dbReference type="PANTHER" id="PTHR43214:SF41">
    <property type="entry name" value="NITRATE_NITRITE RESPONSE REGULATOR PROTEIN NARP"/>
    <property type="match status" value="1"/>
</dbReference>
<dbReference type="InterPro" id="IPR039420">
    <property type="entry name" value="WalR-like"/>
</dbReference>
<dbReference type="EMBL" id="JAVDXT010000001">
    <property type="protein sequence ID" value="MDR7377047.1"/>
    <property type="molecule type" value="Genomic_DNA"/>
</dbReference>
<keyword evidence="9" id="KW-1185">Reference proteome</keyword>
<name>A0ABU2C6U3_9BURK</name>
<feature type="modified residue" description="4-aspartylphosphate" evidence="5">
    <location>
        <position position="62"/>
    </location>
</feature>
<dbReference type="PROSITE" id="PS50043">
    <property type="entry name" value="HTH_LUXR_2"/>
    <property type="match status" value="1"/>
</dbReference>
<evidence type="ECO:0000313" key="9">
    <source>
        <dbReference type="Proteomes" id="UP001180487"/>
    </source>
</evidence>
<evidence type="ECO:0000256" key="2">
    <source>
        <dbReference type="ARBA" id="ARBA00023015"/>
    </source>
</evidence>
<accession>A0ABU2C6U3</accession>
<dbReference type="SUPFAM" id="SSF46894">
    <property type="entry name" value="C-terminal effector domain of the bipartite response regulators"/>
    <property type="match status" value="1"/>
</dbReference>
<dbReference type="InterPro" id="IPR011006">
    <property type="entry name" value="CheY-like_superfamily"/>
</dbReference>
<reference evidence="8 9" key="1">
    <citation type="submission" date="2023-07" db="EMBL/GenBank/DDBJ databases">
        <title>Sorghum-associated microbial communities from plants grown in Nebraska, USA.</title>
        <authorList>
            <person name="Schachtman D."/>
        </authorList>
    </citation>
    <scope>NUCLEOTIDE SEQUENCE [LARGE SCALE GENOMIC DNA]</scope>
    <source>
        <strain evidence="8 9">BE313</strain>
    </source>
</reference>
<keyword evidence="1 5" id="KW-0597">Phosphoprotein</keyword>
<dbReference type="Gene3D" id="3.40.50.2300">
    <property type="match status" value="1"/>
</dbReference>
<dbReference type="Pfam" id="PF00072">
    <property type="entry name" value="Response_reg"/>
    <property type="match status" value="1"/>
</dbReference>
<dbReference type="Proteomes" id="UP001180487">
    <property type="component" value="Unassembled WGS sequence"/>
</dbReference>
<evidence type="ECO:0000256" key="5">
    <source>
        <dbReference type="PROSITE-ProRule" id="PRU00169"/>
    </source>
</evidence>
<gene>
    <name evidence="8" type="ORF">J2X19_001705</name>
</gene>
<dbReference type="InterPro" id="IPR058245">
    <property type="entry name" value="NreC/VraR/RcsB-like_REC"/>
</dbReference>
<dbReference type="PROSITE" id="PS00622">
    <property type="entry name" value="HTH_LUXR_1"/>
    <property type="match status" value="1"/>
</dbReference>
<evidence type="ECO:0000313" key="8">
    <source>
        <dbReference type="EMBL" id="MDR7377047.1"/>
    </source>
</evidence>
<feature type="domain" description="Response regulatory" evidence="7">
    <location>
        <begin position="11"/>
        <end position="127"/>
    </location>
</feature>
<dbReference type="PROSITE" id="PS50110">
    <property type="entry name" value="RESPONSE_REGULATORY"/>
    <property type="match status" value="1"/>
</dbReference>
<keyword evidence="4" id="KW-0804">Transcription</keyword>
<dbReference type="PRINTS" id="PR00038">
    <property type="entry name" value="HTHLUXR"/>
</dbReference>
<dbReference type="Pfam" id="PF00196">
    <property type="entry name" value="GerE"/>
    <property type="match status" value="1"/>
</dbReference>
<keyword evidence="2" id="KW-0805">Transcription regulation</keyword>
<dbReference type="CDD" id="cd06170">
    <property type="entry name" value="LuxR_C_like"/>
    <property type="match status" value="1"/>
</dbReference>
<dbReference type="SUPFAM" id="SSF52172">
    <property type="entry name" value="CheY-like"/>
    <property type="match status" value="1"/>
</dbReference>
<dbReference type="SMART" id="SM00448">
    <property type="entry name" value="REC"/>
    <property type="match status" value="1"/>
</dbReference>
<comment type="caution">
    <text evidence="8">The sequence shown here is derived from an EMBL/GenBank/DDBJ whole genome shotgun (WGS) entry which is preliminary data.</text>
</comment>
<dbReference type="RefSeq" id="WP_310372436.1">
    <property type="nucleotide sequence ID" value="NZ_JAVDXT010000001.1"/>
</dbReference>